<keyword evidence="1" id="KW-0812">Transmembrane</keyword>
<feature type="transmembrane region" description="Helical" evidence="1">
    <location>
        <begin position="141"/>
        <end position="166"/>
    </location>
</feature>
<keyword evidence="1" id="KW-0472">Membrane</keyword>
<feature type="transmembrane region" description="Helical" evidence="1">
    <location>
        <begin position="115"/>
        <end position="134"/>
    </location>
</feature>
<dbReference type="PANTHER" id="PTHR34989">
    <property type="entry name" value="PROTEIN HDED"/>
    <property type="match status" value="1"/>
</dbReference>
<dbReference type="Proteomes" id="UP000253370">
    <property type="component" value="Unassembled WGS sequence"/>
</dbReference>
<dbReference type="AlphaFoldDB" id="A0A365U7C8"/>
<evidence type="ECO:0000313" key="2">
    <source>
        <dbReference type="EMBL" id="RBI83717.1"/>
    </source>
</evidence>
<feature type="transmembrane region" description="Helical" evidence="1">
    <location>
        <begin position="85"/>
        <end position="109"/>
    </location>
</feature>
<feature type="transmembrane region" description="Helical" evidence="1">
    <location>
        <begin position="35"/>
        <end position="55"/>
    </location>
</feature>
<comment type="caution">
    <text evidence="2">The sequence shown here is derived from an EMBL/GenBank/DDBJ whole genome shotgun (WGS) entry which is preliminary data.</text>
</comment>
<proteinExistence type="predicted"/>
<dbReference type="RefSeq" id="WP_113290360.1">
    <property type="nucleotide sequence ID" value="NZ_QNTQ01000015.1"/>
</dbReference>
<protein>
    <recommendedName>
        <fullName evidence="4">HdeD family acid-resistance protein</fullName>
    </recommendedName>
</protein>
<dbReference type="InterPro" id="IPR052712">
    <property type="entry name" value="Acid_resist_chaperone_HdeD"/>
</dbReference>
<dbReference type="Pfam" id="PF03729">
    <property type="entry name" value="DUF308"/>
    <property type="match status" value="1"/>
</dbReference>
<dbReference type="OrthoDB" id="5678253at2"/>
<accession>A0A365U7C8</accession>
<keyword evidence="1" id="KW-1133">Transmembrane helix</keyword>
<dbReference type="PANTHER" id="PTHR34989:SF1">
    <property type="entry name" value="PROTEIN HDED"/>
    <property type="match status" value="1"/>
</dbReference>
<name>A0A365U7C8_9RHOB</name>
<gene>
    <name evidence="2" type="ORF">DRV85_15370</name>
</gene>
<feature type="transmembrane region" description="Helical" evidence="1">
    <location>
        <begin position="6"/>
        <end position="23"/>
    </location>
</feature>
<feature type="transmembrane region" description="Helical" evidence="1">
    <location>
        <begin position="61"/>
        <end position="78"/>
    </location>
</feature>
<reference evidence="2 3" key="1">
    <citation type="submission" date="2018-07" db="EMBL/GenBank/DDBJ databases">
        <title>Rhodosalinus sp. strain E84T genomic sequence and assembly.</title>
        <authorList>
            <person name="Liu Z.-W."/>
            <person name="Lu D.-C."/>
        </authorList>
    </citation>
    <scope>NUCLEOTIDE SEQUENCE [LARGE SCALE GENOMIC DNA]</scope>
    <source>
        <strain evidence="2 3">E84</strain>
    </source>
</reference>
<sequence>MSGWFWWMLVGILFIVGGVVALFNPFAATVTAERVAAWFFIFGGLLQVVAVFQVSGWGARIWALVLAAVFLWLGVSLLSNPLAGILTLTIVAAIMFLASGIAKIFFSFAVRGSGYFWAMLLSGAISVVLALMVFSNFPQSAAVLLGVLLAVELLSSGATLISYALYLRSGGDEQQGRMA</sequence>
<evidence type="ECO:0000256" key="1">
    <source>
        <dbReference type="SAM" id="Phobius"/>
    </source>
</evidence>
<evidence type="ECO:0000313" key="3">
    <source>
        <dbReference type="Proteomes" id="UP000253370"/>
    </source>
</evidence>
<dbReference type="GO" id="GO:0005886">
    <property type="term" value="C:plasma membrane"/>
    <property type="evidence" value="ECO:0007669"/>
    <property type="project" value="TreeGrafter"/>
</dbReference>
<organism evidence="2 3">
    <name type="scientific">Rhodosalinus halophilus</name>
    <dbReference type="NCBI Taxonomy" id="2259333"/>
    <lineage>
        <taxon>Bacteria</taxon>
        <taxon>Pseudomonadati</taxon>
        <taxon>Pseudomonadota</taxon>
        <taxon>Alphaproteobacteria</taxon>
        <taxon>Rhodobacterales</taxon>
        <taxon>Paracoccaceae</taxon>
        <taxon>Rhodosalinus</taxon>
    </lineage>
</organism>
<keyword evidence="3" id="KW-1185">Reference proteome</keyword>
<dbReference type="InterPro" id="IPR005325">
    <property type="entry name" value="DUF308_memb"/>
</dbReference>
<evidence type="ECO:0008006" key="4">
    <source>
        <dbReference type="Google" id="ProtNLM"/>
    </source>
</evidence>
<dbReference type="EMBL" id="QNTQ01000015">
    <property type="protein sequence ID" value="RBI83717.1"/>
    <property type="molecule type" value="Genomic_DNA"/>
</dbReference>